<sequence length="70" mass="8087">MTEQDVSKWIKEQLDSIKEDSREELINCLSNTTDVLRQLYNNPDSLACKTLAVNCVELNTMLINELIKEE</sequence>
<organism evidence="1 2">
    <name type="scientific">Cellulophaga phage Nekkels_1</name>
    <dbReference type="NCBI Taxonomy" id="2745692"/>
    <lineage>
        <taxon>Viruses</taxon>
        <taxon>Duplodnaviria</taxon>
        <taxon>Heunggongvirae</taxon>
        <taxon>Uroviricota</taxon>
        <taxon>Caudoviricetes</taxon>
        <taxon>Assiduviridae</taxon>
        <taxon>Nekkelsvirus</taxon>
        <taxon>Nekkelsvirus Nekkels</taxon>
    </lineage>
</organism>
<dbReference type="EMBL" id="MT732443">
    <property type="protein sequence ID" value="QQO97028.1"/>
    <property type="molecule type" value="Genomic_DNA"/>
</dbReference>
<accession>A0A8E4UXG1</accession>
<gene>
    <name evidence="1" type="ORF">Nekkels1_28</name>
</gene>
<reference evidence="1 2" key="1">
    <citation type="submission" date="2020-07" db="EMBL/GenBank/DDBJ databases">
        <title>Highly diverse flavobacterial phages as mortality factor during North Sea spring blooms.</title>
        <authorList>
            <person name="Bartlau N."/>
            <person name="Wichels A."/>
            <person name="Krohne G."/>
            <person name="Adriaenssens E.M."/>
            <person name="Heins A."/>
            <person name="Fuchs B.M."/>
            <person name="Amann R."/>
            <person name="Moraru C."/>
        </authorList>
    </citation>
    <scope>NUCLEOTIDE SEQUENCE [LARGE SCALE GENOMIC DNA]</scope>
</reference>
<name>A0A8E4UXG1_9CAUD</name>
<keyword evidence="2" id="KW-1185">Reference proteome</keyword>
<dbReference type="Proteomes" id="UP000693689">
    <property type="component" value="Segment"/>
</dbReference>
<evidence type="ECO:0000313" key="2">
    <source>
        <dbReference type="Proteomes" id="UP000693689"/>
    </source>
</evidence>
<proteinExistence type="predicted"/>
<protein>
    <submittedName>
        <fullName evidence="1">Uncharacterized protein</fullName>
    </submittedName>
</protein>
<evidence type="ECO:0000313" key="1">
    <source>
        <dbReference type="EMBL" id="QQO97028.1"/>
    </source>
</evidence>